<dbReference type="Proteomes" id="UP000261739">
    <property type="component" value="Unassembled WGS sequence"/>
</dbReference>
<comment type="caution">
    <text evidence="1">The sequence shown here is derived from an EMBL/GenBank/DDBJ whole genome shotgun (WGS) entry which is preliminary data.</text>
</comment>
<proteinExistence type="predicted"/>
<name>A0A3D4SYW3_9CORY</name>
<dbReference type="Pfam" id="PF04328">
    <property type="entry name" value="Sel_put"/>
    <property type="match status" value="1"/>
</dbReference>
<gene>
    <name evidence="1" type="ORF">DIW82_06580</name>
</gene>
<dbReference type="InterPro" id="IPR007423">
    <property type="entry name" value="Sel_put"/>
</dbReference>
<dbReference type="RefSeq" id="WP_010121941.1">
    <property type="nucleotide sequence ID" value="NZ_DAITTW010000100.1"/>
</dbReference>
<evidence type="ECO:0000313" key="2">
    <source>
        <dbReference type="Proteomes" id="UP000261739"/>
    </source>
</evidence>
<dbReference type="EMBL" id="DQID01000175">
    <property type="protein sequence ID" value="HCT14452.1"/>
    <property type="molecule type" value="Genomic_DNA"/>
</dbReference>
<dbReference type="STRING" id="863239.GCA_000213935_00551"/>
<accession>A0A3D4SYW3</accession>
<reference evidence="1 2" key="1">
    <citation type="journal article" date="2018" name="Nat. Biotechnol.">
        <title>A standardized bacterial taxonomy based on genome phylogeny substantially revises the tree of life.</title>
        <authorList>
            <person name="Parks D.H."/>
            <person name="Chuvochina M."/>
            <person name="Waite D.W."/>
            <person name="Rinke C."/>
            <person name="Skarshewski A."/>
            <person name="Chaumeil P.A."/>
            <person name="Hugenholtz P."/>
        </authorList>
    </citation>
    <scope>NUCLEOTIDE SEQUENCE [LARGE SCALE GENOMIC DNA]</scope>
    <source>
        <strain evidence="1">UBA11247</strain>
    </source>
</reference>
<evidence type="ECO:0000313" key="1">
    <source>
        <dbReference type="EMBL" id="HCT14452.1"/>
    </source>
</evidence>
<dbReference type="AlphaFoldDB" id="A0A3D4SYW3"/>
<sequence length="64" mass="7413">MGAGPGRRLLGVRDYLEGLLGGGQYRNYLAWHRRTQPGGDPMSEREYWRHRYAHEDAHPEGRCC</sequence>
<protein>
    <submittedName>
        <fullName evidence="1">DUF466 domain-containing protein</fullName>
    </submittedName>
</protein>
<organism evidence="1 2">
    <name type="scientific">Corynebacterium nuruki</name>
    <dbReference type="NCBI Taxonomy" id="1032851"/>
    <lineage>
        <taxon>Bacteria</taxon>
        <taxon>Bacillati</taxon>
        <taxon>Actinomycetota</taxon>
        <taxon>Actinomycetes</taxon>
        <taxon>Mycobacteriales</taxon>
        <taxon>Corynebacteriaceae</taxon>
        <taxon>Corynebacterium</taxon>
    </lineage>
</organism>